<dbReference type="Gene3D" id="3.80.10.10">
    <property type="entry name" value="Ribonuclease Inhibitor"/>
    <property type="match status" value="2"/>
</dbReference>
<dbReference type="InterPro" id="IPR003615">
    <property type="entry name" value="HNH_nuc"/>
</dbReference>
<comment type="function">
    <text evidence="5">Acts as a Ras effector and participates in MAPK pathway activation. Probably acts as a regulatory subunit of protein phosphatase that specifically dephosphorylates Raf kinase and stimulate Raf activity at specialized signaling complexes upon Ras activation.</text>
</comment>
<sequence length="378" mass="42704">MAEGFPTEDDVTNELRNSENVSSWTYYHNFANELSLDLSYLNMDGLSLHQNLQIFKQEEKEQSKEARFLYLQHNRLDFVPDNITLFGTLRHLDLSSNLLTEIGDSILALPHLISLVVRNNLLQDLPKRMSLALPQLEELNLGGNQFNALPPVVTEMRALKGLYLGGNALTELPADIGRLTNLEILYLGGNQLKELPPEVGRLVQLRSLALCENRLRSLPASVSNLRRLRSLSLHHNQLTTLPPQIVTLKGLVELSLRDNPLVVRFVQDLTYDPPSLRELSARTVKLHKLPYSAADLPHELSRYLQSACRCVNPKCKGVYFDMHVEHIKFVDFCGKYRLPLLQYLCSPRCTASPSVSESSSEDSDSDVPQSRLRQVLLG</sequence>
<organism evidence="10 11">
    <name type="scientific">Oedothorax gibbosus</name>
    <dbReference type="NCBI Taxonomy" id="931172"/>
    <lineage>
        <taxon>Eukaryota</taxon>
        <taxon>Metazoa</taxon>
        <taxon>Ecdysozoa</taxon>
        <taxon>Arthropoda</taxon>
        <taxon>Chelicerata</taxon>
        <taxon>Arachnida</taxon>
        <taxon>Araneae</taxon>
        <taxon>Araneomorphae</taxon>
        <taxon>Entelegynae</taxon>
        <taxon>Araneoidea</taxon>
        <taxon>Linyphiidae</taxon>
        <taxon>Erigoninae</taxon>
        <taxon>Oedothorax</taxon>
    </lineage>
</organism>
<comment type="caution">
    <text evidence="10">The sequence shown here is derived from an EMBL/GenBank/DDBJ whole genome shotgun (WGS) entry which is preliminary data.</text>
</comment>
<comment type="similarity">
    <text evidence="3">Belongs to the SHOC2 family.</text>
</comment>
<keyword evidence="11" id="KW-1185">Reference proteome</keyword>
<evidence type="ECO:0000313" key="10">
    <source>
        <dbReference type="EMBL" id="KAG8179840.1"/>
    </source>
</evidence>
<dbReference type="InterPro" id="IPR032675">
    <property type="entry name" value="LRR_dom_sf"/>
</dbReference>
<dbReference type="InterPro" id="IPR001611">
    <property type="entry name" value="Leu-rich_rpt"/>
</dbReference>
<proteinExistence type="inferred from homology"/>
<dbReference type="CDD" id="cd00085">
    <property type="entry name" value="HNHc"/>
    <property type="match status" value="1"/>
</dbReference>
<evidence type="ECO:0000256" key="6">
    <source>
        <dbReference type="ARBA" id="ARBA00029588"/>
    </source>
</evidence>
<evidence type="ECO:0000256" key="7">
    <source>
        <dbReference type="ARBA" id="ARBA00029998"/>
    </source>
</evidence>
<keyword evidence="2" id="KW-0677">Repeat</keyword>
<dbReference type="Pfam" id="PF13855">
    <property type="entry name" value="LRR_8"/>
    <property type="match status" value="2"/>
</dbReference>
<feature type="region of interest" description="Disordered" evidence="9">
    <location>
        <begin position="355"/>
        <end position="378"/>
    </location>
</feature>
<dbReference type="PANTHER" id="PTHR45752:SF21">
    <property type="entry name" value="LEUCINE-RICH REPEAT-CONTAINING PROTEIN 63"/>
    <property type="match status" value="1"/>
</dbReference>
<dbReference type="PROSITE" id="PS51450">
    <property type="entry name" value="LRR"/>
    <property type="match status" value="3"/>
</dbReference>
<dbReference type="SMART" id="SM00369">
    <property type="entry name" value="LRR_TYP"/>
    <property type="match status" value="7"/>
</dbReference>
<evidence type="ECO:0000256" key="5">
    <source>
        <dbReference type="ARBA" id="ARBA00025612"/>
    </source>
</evidence>
<evidence type="ECO:0000256" key="1">
    <source>
        <dbReference type="ARBA" id="ARBA00022614"/>
    </source>
</evidence>
<dbReference type="SMART" id="SM00364">
    <property type="entry name" value="LRR_BAC"/>
    <property type="match status" value="6"/>
</dbReference>
<evidence type="ECO:0000256" key="3">
    <source>
        <dbReference type="ARBA" id="ARBA00023786"/>
    </source>
</evidence>
<evidence type="ECO:0000256" key="4">
    <source>
        <dbReference type="ARBA" id="ARBA00023904"/>
    </source>
</evidence>
<accession>A0AAV6U8A6</accession>
<dbReference type="SUPFAM" id="SSF52058">
    <property type="entry name" value="L domain-like"/>
    <property type="match status" value="1"/>
</dbReference>
<keyword evidence="1" id="KW-0433">Leucine-rich repeat</keyword>
<dbReference type="EMBL" id="JAFNEN010000600">
    <property type="protein sequence ID" value="KAG8179840.1"/>
    <property type="molecule type" value="Genomic_DNA"/>
</dbReference>
<name>A0AAV6U8A6_9ARAC</name>
<dbReference type="InterPro" id="IPR050715">
    <property type="entry name" value="LRR-SigEffector_domain"/>
</dbReference>
<evidence type="ECO:0000256" key="8">
    <source>
        <dbReference type="ARBA" id="ARBA00032455"/>
    </source>
</evidence>
<dbReference type="Proteomes" id="UP000827092">
    <property type="component" value="Unassembled WGS sequence"/>
</dbReference>
<dbReference type="PANTHER" id="PTHR45752">
    <property type="entry name" value="LEUCINE-RICH REPEAT-CONTAINING"/>
    <property type="match status" value="1"/>
</dbReference>
<reference evidence="10 11" key="1">
    <citation type="journal article" date="2022" name="Nat. Ecol. Evol.">
        <title>A masculinizing supergene underlies an exaggerated male reproductive morph in a spider.</title>
        <authorList>
            <person name="Hendrickx F."/>
            <person name="De Corte Z."/>
            <person name="Sonet G."/>
            <person name="Van Belleghem S.M."/>
            <person name="Kostlbacher S."/>
            <person name="Vangestel C."/>
        </authorList>
    </citation>
    <scope>NUCLEOTIDE SEQUENCE [LARGE SCALE GENOMIC DNA]</scope>
    <source>
        <strain evidence="10">W744_W776</strain>
    </source>
</reference>
<dbReference type="AlphaFoldDB" id="A0AAV6U8A6"/>
<evidence type="ECO:0000313" key="11">
    <source>
        <dbReference type="Proteomes" id="UP000827092"/>
    </source>
</evidence>
<protein>
    <recommendedName>
        <fullName evidence="4">Leucine-rich repeat protein soc-2 homolog</fullName>
    </recommendedName>
    <alternativeName>
        <fullName evidence="8">Protein soc-2 homolog</fullName>
    </alternativeName>
    <alternativeName>
        <fullName evidence="6 7">protein Sur-8 homolog</fullName>
    </alternativeName>
</protein>
<dbReference type="Pfam" id="PF12799">
    <property type="entry name" value="LRR_4"/>
    <property type="match status" value="1"/>
</dbReference>
<dbReference type="InterPro" id="IPR025875">
    <property type="entry name" value="Leu-rich_rpt_4"/>
</dbReference>
<gene>
    <name evidence="10" type="ORF">JTE90_020823</name>
</gene>
<evidence type="ECO:0000256" key="9">
    <source>
        <dbReference type="SAM" id="MobiDB-lite"/>
    </source>
</evidence>
<dbReference type="InterPro" id="IPR003591">
    <property type="entry name" value="Leu-rich_rpt_typical-subtyp"/>
</dbReference>
<evidence type="ECO:0000256" key="2">
    <source>
        <dbReference type="ARBA" id="ARBA00022737"/>
    </source>
</evidence>